<dbReference type="OMA" id="ASWIHFF"/>
<keyword evidence="4 9" id="KW-0349">Heme</keyword>
<evidence type="ECO:0000256" key="2">
    <source>
        <dbReference type="ARBA" id="ARBA00005179"/>
    </source>
</evidence>
<proteinExistence type="inferred from homology"/>
<comment type="caution">
    <text evidence="12">The sequence shown here is derived from an EMBL/GenBank/DDBJ whole genome shotgun (WGS) entry which is preliminary data.</text>
</comment>
<keyword evidence="8 10" id="KW-0503">Monooxygenase</keyword>
<dbReference type="RefSeq" id="XP_007768987.1">
    <property type="nucleotide sequence ID" value="XM_007770797.1"/>
</dbReference>
<dbReference type="CDD" id="cd11065">
    <property type="entry name" value="CYP64-like"/>
    <property type="match status" value="1"/>
</dbReference>
<feature type="binding site" description="axial binding residue" evidence="9">
    <location>
        <position position="439"/>
    </location>
    <ligand>
        <name>heme</name>
        <dbReference type="ChEBI" id="CHEBI:30413"/>
    </ligand>
    <ligandPart>
        <name>Fe</name>
        <dbReference type="ChEBI" id="CHEBI:18248"/>
    </ligandPart>
</feature>
<dbReference type="GeneID" id="19207819"/>
<dbReference type="PANTHER" id="PTHR46300">
    <property type="entry name" value="P450, PUTATIVE (EUROFUNG)-RELATED-RELATED"/>
    <property type="match status" value="1"/>
</dbReference>
<evidence type="ECO:0000256" key="9">
    <source>
        <dbReference type="PIRSR" id="PIRSR602401-1"/>
    </source>
</evidence>
<evidence type="ECO:0000256" key="6">
    <source>
        <dbReference type="ARBA" id="ARBA00023002"/>
    </source>
</evidence>
<sequence length="488" mass="55045">MYFLIPASAAVIVLVLTTIVRTRRKLKDKGLPPGPKPLPLMGNLYQVDPAHPWITFAEWKRYGDPVYCQMFGRDVVVVNSERVAQDLFEKRSRNYSDRMSMPNMLEPYGLAFDTAALNHDTVWRGHRRVFQQTLRPETIVAYEATQFRCAANLLKDMRITPESWWKHIRKYSAAVIMGAMYDHELPMKPEEDITFRTMVEGADLIFIIASAGMIALLTALPFLRYVPAWCPGGRWLNAENSLRRMNALINTPFNTLKKRIASGEAGPCMMSEAFAKFEDMSKLEDAERIIKDACGTAYIGEYIPTGSTLIVFTLAMILYPVVQKRAQEEIESVVGVDRLHEFSDKPLLPYTEALVRETLRWRPVVPLAISHAATSDDIYEGYSIPEVGAAVIPNIWAMTRDPEKYPRPDTFDPGRFLDANGHLTKDTCEISFGFGRRICPGRHFARASVWIAIAQILASFTIEKAKDASGNPITPAPEWATGITSQVF</sequence>
<evidence type="ECO:0000256" key="1">
    <source>
        <dbReference type="ARBA" id="ARBA00001971"/>
    </source>
</evidence>
<reference evidence="13" key="1">
    <citation type="journal article" date="2012" name="Science">
        <title>The Paleozoic origin of enzymatic lignin decomposition reconstructed from 31 fungal genomes.</title>
        <authorList>
            <person name="Floudas D."/>
            <person name="Binder M."/>
            <person name="Riley R."/>
            <person name="Barry K."/>
            <person name="Blanchette R.A."/>
            <person name="Henrissat B."/>
            <person name="Martinez A.T."/>
            <person name="Otillar R."/>
            <person name="Spatafora J.W."/>
            <person name="Yadav J.S."/>
            <person name="Aerts A."/>
            <person name="Benoit I."/>
            <person name="Boyd A."/>
            <person name="Carlson A."/>
            <person name="Copeland A."/>
            <person name="Coutinho P.M."/>
            <person name="de Vries R.P."/>
            <person name="Ferreira P."/>
            <person name="Findley K."/>
            <person name="Foster B."/>
            <person name="Gaskell J."/>
            <person name="Glotzer D."/>
            <person name="Gorecki P."/>
            <person name="Heitman J."/>
            <person name="Hesse C."/>
            <person name="Hori C."/>
            <person name="Igarashi K."/>
            <person name="Jurgens J.A."/>
            <person name="Kallen N."/>
            <person name="Kersten P."/>
            <person name="Kohler A."/>
            <person name="Kuees U."/>
            <person name="Kumar T.K.A."/>
            <person name="Kuo A."/>
            <person name="LaButti K."/>
            <person name="Larrondo L.F."/>
            <person name="Lindquist E."/>
            <person name="Ling A."/>
            <person name="Lombard V."/>
            <person name="Lucas S."/>
            <person name="Lundell T."/>
            <person name="Martin R."/>
            <person name="McLaughlin D.J."/>
            <person name="Morgenstern I."/>
            <person name="Morin E."/>
            <person name="Murat C."/>
            <person name="Nagy L.G."/>
            <person name="Nolan M."/>
            <person name="Ohm R.A."/>
            <person name="Patyshakuliyeva A."/>
            <person name="Rokas A."/>
            <person name="Ruiz-Duenas F.J."/>
            <person name="Sabat G."/>
            <person name="Salamov A."/>
            <person name="Samejima M."/>
            <person name="Schmutz J."/>
            <person name="Slot J.C."/>
            <person name="St John F."/>
            <person name="Stenlid J."/>
            <person name="Sun H."/>
            <person name="Sun S."/>
            <person name="Syed K."/>
            <person name="Tsang A."/>
            <person name="Wiebenga A."/>
            <person name="Young D."/>
            <person name="Pisabarro A."/>
            <person name="Eastwood D.C."/>
            <person name="Martin F."/>
            <person name="Cullen D."/>
            <person name="Grigoriev I.V."/>
            <person name="Hibbett D.S."/>
        </authorList>
    </citation>
    <scope>NUCLEOTIDE SEQUENCE [LARGE SCALE GENOMIC DNA]</scope>
    <source>
        <strain evidence="13">RWD-64-598 SS2</strain>
    </source>
</reference>
<dbReference type="KEGG" id="cput:CONPUDRAFT_56757"/>
<evidence type="ECO:0000256" key="7">
    <source>
        <dbReference type="ARBA" id="ARBA00023004"/>
    </source>
</evidence>
<dbReference type="EMBL" id="JH711579">
    <property type="protein sequence ID" value="EIW80605.1"/>
    <property type="molecule type" value="Genomic_DNA"/>
</dbReference>
<dbReference type="GO" id="GO:0004497">
    <property type="term" value="F:monooxygenase activity"/>
    <property type="evidence" value="ECO:0007669"/>
    <property type="project" value="UniProtKB-KW"/>
</dbReference>
<dbReference type="Gene3D" id="1.10.630.10">
    <property type="entry name" value="Cytochrome P450"/>
    <property type="match status" value="1"/>
</dbReference>
<evidence type="ECO:0000256" key="11">
    <source>
        <dbReference type="SAM" id="Phobius"/>
    </source>
</evidence>
<keyword evidence="5 9" id="KW-0479">Metal-binding</keyword>
<feature type="transmembrane region" description="Helical" evidence="11">
    <location>
        <begin position="6"/>
        <end position="22"/>
    </location>
</feature>
<evidence type="ECO:0000256" key="3">
    <source>
        <dbReference type="ARBA" id="ARBA00010617"/>
    </source>
</evidence>
<dbReference type="InterPro" id="IPR036396">
    <property type="entry name" value="Cyt_P450_sf"/>
</dbReference>
<name>A0A5M3MPG9_CONPW</name>
<dbReference type="GO" id="GO:0005506">
    <property type="term" value="F:iron ion binding"/>
    <property type="evidence" value="ECO:0007669"/>
    <property type="project" value="InterPro"/>
</dbReference>
<keyword evidence="13" id="KW-1185">Reference proteome</keyword>
<keyword evidence="11" id="KW-1133">Transmembrane helix</keyword>
<keyword evidence="11" id="KW-0812">Transmembrane</keyword>
<keyword evidence="11" id="KW-0472">Membrane</keyword>
<dbReference type="OrthoDB" id="1055148at2759"/>
<dbReference type="PRINTS" id="PR00385">
    <property type="entry name" value="P450"/>
</dbReference>
<comment type="pathway">
    <text evidence="2">Secondary metabolite biosynthesis.</text>
</comment>
<comment type="similarity">
    <text evidence="3 10">Belongs to the cytochrome P450 family.</text>
</comment>
<keyword evidence="7 9" id="KW-0408">Iron</keyword>
<evidence type="ECO:0000256" key="10">
    <source>
        <dbReference type="RuleBase" id="RU000461"/>
    </source>
</evidence>
<evidence type="ECO:0000256" key="5">
    <source>
        <dbReference type="ARBA" id="ARBA00022723"/>
    </source>
</evidence>
<dbReference type="GO" id="GO:0016705">
    <property type="term" value="F:oxidoreductase activity, acting on paired donors, with incorporation or reduction of molecular oxygen"/>
    <property type="evidence" value="ECO:0007669"/>
    <property type="project" value="InterPro"/>
</dbReference>
<evidence type="ECO:0000313" key="13">
    <source>
        <dbReference type="Proteomes" id="UP000053558"/>
    </source>
</evidence>
<evidence type="ECO:0000256" key="8">
    <source>
        <dbReference type="ARBA" id="ARBA00023033"/>
    </source>
</evidence>
<evidence type="ECO:0000256" key="4">
    <source>
        <dbReference type="ARBA" id="ARBA00022617"/>
    </source>
</evidence>
<comment type="cofactor">
    <cofactor evidence="1 9">
        <name>heme</name>
        <dbReference type="ChEBI" id="CHEBI:30413"/>
    </cofactor>
</comment>
<evidence type="ECO:0000313" key="12">
    <source>
        <dbReference type="EMBL" id="EIW80605.1"/>
    </source>
</evidence>
<organism evidence="12 13">
    <name type="scientific">Coniophora puteana (strain RWD-64-598)</name>
    <name type="common">Brown rot fungus</name>
    <dbReference type="NCBI Taxonomy" id="741705"/>
    <lineage>
        <taxon>Eukaryota</taxon>
        <taxon>Fungi</taxon>
        <taxon>Dikarya</taxon>
        <taxon>Basidiomycota</taxon>
        <taxon>Agaricomycotina</taxon>
        <taxon>Agaricomycetes</taxon>
        <taxon>Agaricomycetidae</taxon>
        <taxon>Boletales</taxon>
        <taxon>Coniophorineae</taxon>
        <taxon>Coniophoraceae</taxon>
        <taxon>Coniophora</taxon>
    </lineage>
</organism>
<dbReference type="InterPro" id="IPR050364">
    <property type="entry name" value="Cytochrome_P450_fung"/>
</dbReference>
<dbReference type="Proteomes" id="UP000053558">
    <property type="component" value="Unassembled WGS sequence"/>
</dbReference>
<dbReference type="AlphaFoldDB" id="A0A5M3MPG9"/>
<gene>
    <name evidence="12" type="ORF">CONPUDRAFT_56757</name>
</gene>
<dbReference type="GO" id="GO:0020037">
    <property type="term" value="F:heme binding"/>
    <property type="evidence" value="ECO:0007669"/>
    <property type="project" value="InterPro"/>
</dbReference>
<dbReference type="PANTHER" id="PTHR46300:SF7">
    <property type="entry name" value="P450, PUTATIVE (EUROFUNG)-RELATED"/>
    <property type="match status" value="1"/>
</dbReference>
<dbReference type="InterPro" id="IPR001128">
    <property type="entry name" value="Cyt_P450"/>
</dbReference>
<dbReference type="InterPro" id="IPR017972">
    <property type="entry name" value="Cyt_P450_CS"/>
</dbReference>
<accession>A0A5M3MPG9</accession>
<dbReference type="PRINTS" id="PR00463">
    <property type="entry name" value="EP450I"/>
</dbReference>
<feature type="transmembrane region" description="Helical" evidence="11">
    <location>
        <begin position="204"/>
        <end position="226"/>
    </location>
</feature>
<dbReference type="Pfam" id="PF00067">
    <property type="entry name" value="p450"/>
    <property type="match status" value="1"/>
</dbReference>
<keyword evidence="6 10" id="KW-0560">Oxidoreductase</keyword>
<dbReference type="InterPro" id="IPR002401">
    <property type="entry name" value="Cyt_P450_E_grp-I"/>
</dbReference>
<dbReference type="SUPFAM" id="SSF48264">
    <property type="entry name" value="Cytochrome P450"/>
    <property type="match status" value="1"/>
</dbReference>
<protein>
    <submittedName>
        <fullName evidence="12">PAH-inducible cytochrome P450 monooxygenase PC-PAH 6</fullName>
    </submittedName>
</protein>
<dbReference type="PROSITE" id="PS00086">
    <property type="entry name" value="CYTOCHROME_P450"/>
    <property type="match status" value="1"/>
</dbReference>